<dbReference type="EC" id="2.1.1.-" evidence="10"/>
<dbReference type="GO" id="GO:0005768">
    <property type="term" value="C:endosome"/>
    <property type="evidence" value="ECO:0007669"/>
    <property type="project" value="TreeGrafter"/>
</dbReference>
<evidence type="ECO:0000256" key="9">
    <source>
        <dbReference type="ARBA" id="ARBA00060399"/>
    </source>
</evidence>
<keyword evidence="3 10" id="KW-0808">Transferase</keyword>
<dbReference type="EMBL" id="LR862147">
    <property type="protein sequence ID" value="CAD1828338.1"/>
    <property type="molecule type" value="Genomic_DNA"/>
</dbReference>
<name>A0A6V7PCI9_ANACO</name>
<feature type="region of interest" description="Disordered" evidence="11">
    <location>
        <begin position="39"/>
        <end position="64"/>
    </location>
</feature>
<dbReference type="PANTHER" id="PTHR10108">
    <property type="entry name" value="SAM-DEPENDENT METHYLTRANSFERASE"/>
    <property type="match status" value="1"/>
</dbReference>
<dbReference type="GO" id="GO:0032259">
    <property type="term" value="P:methylation"/>
    <property type="evidence" value="ECO:0007669"/>
    <property type="project" value="UniProtKB-KW"/>
</dbReference>
<accession>A0A6V7PCI9</accession>
<keyword evidence="5 10" id="KW-0735">Signal-anchor</keyword>
<dbReference type="InterPro" id="IPR029063">
    <property type="entry name" value="SAM-dependent_MTases_sf"/>
</dbReference>
<dbReference type="GO" id="GO:0016020">
    <property type="term" value="C:membrane"/>
    <property type="evidence" value="ECO:0007669"/>
    <property type="project" value="UniProtKB-SubCell"/>
</dbReference>
<protein>
    <recommendedName>
        <fullName evidence="10">Methyltransferase</fullName>
        <ecNumber evidence="10">2.1.1.-</ecNumber>
    </recommendedName>
</protein>
<dbReference type="PANTHER" id="PTHR10108:SF37">
    <property type="entry name" value="METHYLTRANSFERASE PMT6-RELATED"/>
    <property type="match status" value="1"/>
</dbReference>
<dbReference type="InterPro" id="IPR004159">
    <property type="entry name" value="Put_SAM_MeTrfase"/>
</dbReference>
<dbReference type="Pfam" id="PF03141">
    <property type="entry name" value="Methyltransf_29"/>
    <property type="match status" value="1"/>
</dbReference>
<organism evidence="12">
    <name type="scientific">Ananas comosus var. bracteatus</name>
    <name type="common">red pineapple</name>
    <dbReference type="NCBI Taxonomy" id="296719"/>
    <lineage>
        <taxon>Eukaryota</taxon>
        <taxon>Viridiplantae</taxon>
        <taxon>Streptophyta</taxon>
        <taxon>Embryophyta</taxon>
        <taxon>Tracheophyta</taxon>
        <taxon>Spermatophyta</taxon>
        <taxon>Magnoliopsida</taxon>
        <taxon>Liliopsida</taxon>
        <taxon>Poales</taxon>
        <taxon>Bromeliaceae</taxon>
        <taxon>Bromelioideae</taxon>
        <taxon>Ananas</taxon>
    </lineage>
</organism>
<dbReference type="GO" id="GO:0008168">
    <property type="term" value="F:methyltransferase activity"/>
    <property type="evidence" value="ECO:0007669"/>
    <property type="project" value="UniProtKB-UniRule"/>
</dbReference>
<dbReference type="Gene3D" id="3.40.50.150">
    <property type="entry name" value="Vaccinia Virus protein VP39"/>
    <property type="match status" value="1"/>
</dbReference>
<evidence type="ECO:0000313" key="12">
    <source>
        <dbReference type="EMBL" id="CAD1828338.1"/>
    </source>
</evidence>
<comment type="similarity">
    <text evidence="1 10">Belongs to the methyltransferase superfamily.</text>
</comment>
<evidence type="ECO:0000256" key="7">
    <source>
        <dbReference type="ARBA" id="ARBA00023136"/>
    </source>
</evidence>
<keyword evidence="2 10" id="KW-0489">Methyltransferase</keyword>
<evidence type="ECO:0000256" key="4">
    <source>
        <dbReference type="ARBA" id="ARBA00022692"/>
    </source>
</evidence>
<sequence>MLPGMLDSRSVQLTLVGLLLVVASFYAGTLFSSTPSPLLLPPSPPSSSSSSNTPALKHRTSASAGNLQFRSRVALTYRTAPVSIPEDGMNVCPLQYNEYIPCHDASYMKTLSKSLDVSRREDLESHCPPHDKRLFCLVPPPTDYKIPIKWPTSRDYVWLSNVNHSHLAEVKGGQNWVHEKGKLWWFPGGGTHFKHGAAEYIERLGNMTTDETGDLRTAGVVQVLDVGCGVASFSAYLLPLDIHTMSFAPKDGHENQIQFALERGIGAMISVLATKQLPFPRNSFEMVHCSRCRVDWHENDGILLKEVDRLLRPNGYFVYSAPPAYRKDKDYPIIWDKLVNLTAAMCWKLIARQVQTAIWLKPEDDSCRKQNAERNLLSICDAIDDSVPSWKTPMRNCLILSTEQSNFQRLPPRPDRLSVYSKSLEKIGVTPEKFDMNNQFWQEQVRQYWTLISADKTDIRNVMDMSAYYGGFSVALSTLPVWVMNIVPTTVPNSLSAIYDRGLIGAFHDWCEPFSTYPRTYDLLHAFHLFSLYKGRGEDCTVEDIMLEMDRIIRPQVDWFIIIRDEDSIVSRIRDLAPKFLWDTTSHMLENEEKRLEPVLICRKKFWAIV</sequence>
<evidence type="ECO:0000256" key="11">
    <source>
        <dbReference type="SAM" id="MobiDB-lite"/>
    </source>
</evidence>
<dbReference type="AlphaFoldDB" id="A0A6V7PCI9"/>
<evidence type="ECO:0000256" key="10">
    <source>
        <dbReference type="RuleBase" id="RU366043"/>
    </source>
</evidence>
<dbReference type="FunFam" id="3.40.50.150:FF:000170">
    <property type="entry name" value="Probable methyltransferase PMT6"/>
    <property type="match status" value="1"/>
</dbReference>
<proteinExistence type="inferred from homology"/>
<keyword evidence="7" id="KW-0472">Membrane</keyword>
<dbReference type="SUPFAM" id="SSF53335">
    <property type="entry name" value="S-adenosyl-L-methionine-dependent methyltransferases"/>
    <property type="match status" value="1"/>
</dbReference>
<evidence type="ECO:0000256" key="6">
    <source>
        <dbReference type="ARBA" id="ARBA00022989"/>
    </source>
</evidence>
<evidence type="ECO:0000256" key="8">
    <source>
        <dbReference type="ARBA" id="ARBA00023180"/>
    </source>
</evidence>
<gene>
    <name evidence="12" type="ORF">CB5_LOCUS11549</name>
</gene>
<keyword evidence="6" id="KW-1133">Transmembrane helix</keyword>
<keyword evidence="8 10" id="KW-0325">Glycoprotein</keyword>
<evidence type="ECO:0000256" key="3">
    <source>
        <dbReference type="ARBA" id="ARBA00022679"/>
    </source>
</evidence>
<keyword evidence="4" id="KW-0812">Transmembrane</keyword>
<evidence type="ECO:0000256" key="5">
    <source>
        <dbReference type="ARBA" id="ARBA00022968"/>
    </source>
</evidence>
<evidence type="ECO:0000256" key="1">
    <source>
        <dbReference type="ARBA" id="ARBA00008361"/>
    </source>
</evidence>
<evidence type="ECO:0000256" key="2">
    <source>
        <dbReference type="ARBA" id="ARBA00022603"/>
    </source>
</evidence>
<dbReference type="GO" id="GO:0005802">
    <property type="term" value="C:trans-Golgi network"/>
    <property type="evidence" value="ECO:0007669"/>
    <property type="project" value="TreeGrafter"/>
</dbReference>
<reference evidence="12" key="1">
    <citation type="submission" date="2020-07" db="EMBL/GenBank/DDBJ databases">
        <authorList>
            <person name="Lin J."/>
        </authorList>
    </citation>
    <scope>NUCLEOTIDE SEQUENCE</scope>
</reference>
<comment type="subcellular location">
    <subcellularLocation>
        <location evidence="9">Endomembrane system</location>
        <topology evidence="9">Single-pass type II membrane protein</topology>
    </subcellularLocation>
    <subcellularLocation>
        <location evidence="10">Membrane</location>
        <topology evidence="10">Single-pass type II membrane protein</topology>
    </subcellularLocation>
</comment>